<evidence type="ECO:0000256" key="8">
    <source>
        <dbReference type="ARBA" id="ARBA00048596"/>
    </source>
</evidence>
<evidence type="ECO:0000256" key="10">
    <source>
        <dbReference type="RuleBase" id="RU003835"/>
    </source>
</evidence>
<dbReference type="InterPro" id="IPR000890">
    <property type="entry name" value="Aliphatic_acid_kin_short-chain"/>
</dbReference>
<keyword evidence="6 9" id="KW-0418">Kinase</keyword>
<dbReference type="GO" id="GO:0008776">
    <property type="term" value="F:acetate kinase activity"/>
    <property type="evidence" value="ECO:0007669"/>
    <property type="project" value="TreeGrafter"/>
</dbReference>
<dbReference type="CDD" id="cd24011">
    <property type="entry name" value="ASKHA_NBD_BK"/>
    <property type="match status" value="1"/>
</dbReference>
<evidence type="ECO:0000256" key="9">
    <source>
        <dbReference type="HAMAP-Rule" id="MF_00542"/>
    </source>
</evidence>
<dbReference type="Pfam" id="PF00871">
    <property type="entry name" value="Acetate_kinase"/>
    <property type="match status" value="1"/>
</dbReference>
<dbReference type="PANTHER" id="PTHR21060:SF3">
    <property type="entry name" value="BUTYRATE KINASE 2-RELATED"/>
    <property type="match status" value="1"/>
</dbReference>
<dbReference type="RefSeq" id="WP_258877920.1">
    <property type="nucleotide sequence ID" value="NZ_CP048914.1"/>
</dbReference>
<proteinExistence type="inferred from homology"/>
<keyword evidence="5 9" id="KW-0547">Nucleotide-binding</keyword>
<evidence type="ECO:0000256" key="4">
    <source>
        <dbReference type="ARBA" id="ARBA00022679"/>
    </source>
</evidence>
<evidence type="ECO:0000256" key="3">
    <source>
        <dbReference type="ARBA" id="ARBA00022490"/>
    </source>
</evidence>
<dbReference type="GO" id="GO:0005737">
    <property type="term" value="C:cytoplasm"/>
    <property type="evidence" value="ECO:0007669"/>
    <property type="project" value="UniProtKB-SubCell"/>
</dbReference>
<keyword evidence="4 9" id="KW-0808">Transferase</keyword>
<evidence type="ECO:0000256" key="1">
    <source>
        <dbReference type="ARBA" id="ARBA00004496"/>
    </source>
</evidence>
<evidence type="ECO:0000313" key="12">
    <source>
        <dbReference type="Proteomes" id="UP000514720"/>
    </source>
</evidence>
<dbReference type="HAMAP" id="MF_00542">
    <property type="entry name" value="Butyrate_kinase"/>
    <property type="match status" value="1"/>
</dbReference>
<dbReference type="NCBIfam" id="NF002834">
    <property type="entry name" value="PRK03011.1-5"/>
    <property type="match status" value="1"/>
</dbReference>
<dbReference type="PIRSF" id="PIRSF036458">
    <property type="entry name" value="Butyrate_kin"/>
    <property type="match status" value="1"/>
</dbReference>
<comment type="similarity">
    <text evidence="2 9 10">Belongs to the acetokinase family.</text>
</comment>
<dbReference type="InterPro" id="IPR023865">
    <property type="entry name" value="Aliphatic_acid_kinase_CS"/>
</dbReference>
<dbReference type="Proteomes" id="UP000514720">
    <property type="component" value="Chromosome"/>
</dbReference>
<evidence type="ECO:0000256" key="6">
    <source>
        <dbReference type="ARBA" id="ARBA00022777"/>
    </source>
</evidence>
<dbReference type="PANTHER" id="PTHR21060">
    <property type="entry name" value="ACETATE KINASE"/>
    <property type="match status" value="1"/>
</dbReference>
<dbReference type="GO" id="GO:0005524">
    <property type="term" value="F:ATP binding"/>
    <property type="evidence" value="ECO:0007669"/>
    <property type="project" value="UniProtKB-KW"/>
</dbReference>
<dbReference type="NCBIfam" id="TIGR02707">
    <property type="entry name" value="butyr_kinase"/>
    <property type="match status" value="1"/>
</dbReference>
<dbReference type="Gene3D" id="3.30.420.40">
    <property type="match status" value="2"/>
</dbReference>
<dbReference type="InterPro" id="IPR043129">
    <property type="entry name" value="ATPase_NBD"/>
</dbReference>
<keyword evidence="7 9" id="KW-0067">ATP-binding</keyword>
<organism evidence="11 12">
    <name type="scientific">Candidatus Xianfuyuplasma coldseepsis</name>
    <dbReference type="NCBI Taxonomy" id="2782163"/>
    <lineage>
        <taxon>Bacteria</taxon>
        <taxon>Bacillati</taxon>
        <taxon>Mycoplasmatota</taxon>
        <taxon>Mollicutes</taxon>
        <taxon>Candidatus Izemoplasmatales</taxon>
        <taxon>Candidatus Izemoplasmataceae</taxon>
        <taxon>Candidatus Xianfuyuplasma</taxon>
    </lineage>
</organism>
<dbReference type="InterPro" id="IPR011245">
    <property type="entry name" value="Butyrate_kin"/>
</dbReference>
<protein>
    <recommendedName>
        <fullName evidence="9">Probable butyrate kinase</fullName>
        <shortName evidence="9">BK</shortName>
        <ecNumber evidence="9">2.7.2.7</ecNumber>
    </recommendedName>
    <alternativeName>
        <fullName evidence="9">Branched-chain carboxylic acid kinase</fullName>
    </alternativeName>
</protein>
<dbReference type="PROSITE" id="PS01075">
    <property type="entry name" value="ACETATE_KINASE_1"/>
    <property type="match status" value="1"/>
</dbReference>
<dbReference type="KEGG" id="xcl:G4Z02_00655"/>
<comment type="subcellular location">
    <subcellularLocation>
        <location evidence="1 9">Cytoplasm</location>
    </subcellularLocation>
</comment>
<name>A0A7L7KPF1_9MOLU</name>
<keyword evidence="12" id="KW-1185">Reference proteome</keyword>
<evidence type="ECO:0000256" key="5">
    <source>
        <dbReference type="ARBA" id="ARBA00022741"/>
    </source>
</evidence>
<dbReference type="GO" id="GO:0006083">
    <property type="term" value="P:acetate metabolic process"/>
    <property type="evidence" value="ECO:0007669"/>
    <property type="project" value="TreeGrafter"/>
</dbReference>
<dbReference type="EMBL" id="CP048914">
    <property type="protein sequence ID" value="QMS84309.1"/>
    <property type="molecule type" value="Genomic_DNA"/>
</dbReference>
<evidence type="ECO:0000256" key="7">
    <source>
        <dbReference type="ARBA" id="ARBA00022840"/>
    </source>
</evidence>
<evidence type="ECO:0000313" key="11">
    <source>
        <dbReference type="EMBL" id="QMS84309.1"/>
    </source>
</evidence>
<sequence length="353" mass="38828">MKTLVINPGSTSTKVAVFDGDKKVCKETIRHRAKDLKKFDELIEQLPFRKQMIQTFLDSCEIPIEEIDGFIGRGGLMKPVKSGIYEVNAQMVTDMATCKYGEHASNLGGILAKEFADQFHKKAYIADPVVVDEMSSVAKISGLNGIQRRPLWHALNQKAVAKKYCETTKKTYDQSVLIVAHLGGGISVGLHKQGRVTDVNNALDGDGPFTPERTGGLPVGSVYELAYGGQYSIEQFRKLNHGYGGLVSYLGTNDAMEVSKMIADGHVLAKRVMKAMVYQIAKEIGALYAVTRGKLDAIILTGGLAYNDDVINPLTEYLEHMGNIIVYPGEGEMEALNYNLQQLEQGLITIRTY</sequence>
<reference evidence="11 12" key="1">
    <citation type="submission" date="2020-02" db="EMBL/GenBank/DDBJ databases">
        <authorList>
            <person name="Zheng R.K."/>
            <person name="Sun C.M."/>
        </authorList>
    </citation>
    <scope>NUCLEOTIDE SEQUENCE [LARGE SCALE GENOMIC DNA]</scope>
    <source>
        <strain evidence="12">zrk13</strain>
    </source>
</reference>
<keyword evidence="3 9" id="KW-0963">Cytoplasm</keyword>
<dbReference type="PRINTS" id="PR00471">
    <property type="entry name" value="ACETATEKNASE"/>
</dbReference>
<evidence type="ECO:0000256" key="2">
    <source>
        <dbReference type="ARBA" id="ARBA00008748"/>
    </source>
</evidence>
<accession>A0A7L7KPF1</accession>
<comment type="catalytic activity">
    <reaction evidence="8 9">
        <text>butanoate + ATP = butanoyl phosphate + ADP</text>
        <dbReference type="Rhea" id="RHEA:13585"/>
        <dbReference type="ChEBI" id="CHEBI:17968"/>
        <dbReference type="ChEBI" id="CHEBI:30616"/>
        <dbReference type="ChEBI" id="CHEBI:58079"/>
        <dbReference type="ChEBI" id="CHEBI:456216"/>
        <dbReference type="EC" id="2.7.2.7"/>
    </reaction>
</comment>
<dbReference type="AlphaFoldDB" id="A0A7L7KPF1"/>
<gene>
    <name evidence="9 11" type="primary">buk</name>
    <name evidence="11" type="ORF">G4Z02_00655</name>
</gene>
<dbReference type="EC" id="2.7.2.7" evidence="9"/>
<dbReference type="SUPFAM" id="SSF53067">
    <property type="entry name" value="Actin-like ATPase domain"/>
    <property type="match status" value="2"/>
</dbReference>
<dbReference type="GO" id="GO:0047761">
    <property type="term" value="F:butyrate kinase activity"/>
    <property type="evidence" value="ECO:0007669"/>
    <property type="project" value="UniProtKB-UniRule"/>
</dbReference>